<name>X1TLZ5_9ZZZZ</name>
<protein>
    <submittedName>
        <fullName evidence="1">Uncharacterized protein</fullName>
    </submittedName>
</protein>
<proteinExistence type="predicted"/>
<dbReference type="EMBL" id="BARW01005587">
    <property type="protein sequence ID" value="GAI81044.1"/>
    <property type="molecule type" value="Genomic_DNA"/>
</dbReference>
<feature type="non-terminal residue" evidence="1">
    <location>
        <position position="42"/>
    </location>
</feature>
<sequence>MGYKLYSGQKSWDGIKLYHDDSTGYISKENLAREYPEEVCGR</sequence>
<comment type="caution">
    <text evidence="1">The sequence shown here is derived from an EMBL/GenBank/DDBJ whole genome shotgun (WGS) entry which is preliminary data.</text>
</comment>
<reference evidence="1" key="1">
    <citation type="journal article" date="2014" name="Front. Microbiol.">
        <title>High frequency of phylogenetically diverse reductive dehalogenase-homologous genes in deep subseafloor sedimentary metagenomes.</title>
        <authorList>
            <person name="Kawai M."/>
            <person name="Futagami T."/>
            <person name="Toyoda A."/>
            <person name="Takaki Y."/>
            <person name="Nishi S."/>
            <person name="Hori S."/>
            <person name="Arai W."/>
            <person name="Tsubouchi T."/>
            <person name="Morono Y."/>
            <person name="Uchiyama I."/>
            <person name="Ito T."/>
            <person name="Fujiyama A."/>
            <person name="Inagaki F."/>
            <person name="Takami H."/>
        </authorList>
    </citation>
    <scope>NUCLEOTIDE SEQUENCE</scope>
    <source>
        <strain evidence="1">Expedition CK06-06</strain>
    </source>
</reference>
<evidence type="ECO:0000313" key="1">
    <source>
        <dbReference type="EMBL" id="GAI81044.1"/>
    </source>
</evidence>
<accession>X1TLZ5</accession>
<dbReference type="AlphaFoldDB" id="X1TLZ5"/>
<organism evidence="1">
    <name type="scientific">marine sediment metagenome</name>
    <dbReference type="NCBI Taxonomy" id="412755"/>
    <lineage>
        <taxon>unclassified sequences</taxon>
        <taxon>metagenomes</taxon>
        <taxon>ecological metagenomes</taxon>
    </lineage>
</organism>
<gene>
    <name evidence="1" type="ORF">S12H4_12050</name>
</gene>